<dbReference type="EMBL" id="AVPF01000017">
    <property type="protein sequence ID" value="KGX89267.1"/>
    <property type="molecule type" value="Genomic_DNA"/>
</dbReference>
<name>A0A0A5I086_9BACI</name>
<protein>
    <submittedName>
        <fullName evidence="3">UDP-3-O-(3-hydroxymyristoyl) glucosamine N-acyltransferase</fullName>
    </submittedName>
</protein>
<organism evidence="3 4">
    <name type="scientific">Pontibacillus marinus BH030004 = DSM 16465</name>
    <dbReference type="NCBI Taxonomy" id="1385511"/>
    <lineage>
        <taxon>Bacteria</taxon>
        <taxon>Bacillati</taxon>
        <taxon>Bacillota</taxon>
        <taxon>Bacilli</taxon>
        <taxon>Bacillales</taxon>
        <taxon>Bacillaceae</taxon>
        <taxon>Pontibacillus</taxon>
    </lineage>
</organism>
<dbReference type="RefSeq" id="WP_027448448.1">
    <property type="nucleotide sequence ID" value="NZ_AVPF01000017.1"/>
</dbReference>
<dbReference type="Pfam" id="PF00132">
    <property type="entry name" value="Hexapep"/>
    <property type="match status" value="2"/>
</dbReference>
<evidence type="ECO:0000313" key="4">
    <source>
        <dbReference type="Proteomes" id="UP000030403"/>
    </source>
</evidence>
<dbReference type="PANTHER" id="PTHR43300:SF4">
    <property type="entry name" value="ACYL-[ACYL-CARRIER-PROTEIN]--UDP-N-ACETYLGLUCOSAMINE O-ACYLTRANSFERASE"/>
    <property type="match status" value="1"/>
</dbReference>
<dbReference type="GO" id="GO:0016746">
    <property type="term" value="F:acyltransferase activity"/>
    <property type="evidence" value="ECO:0007669"/>
    <property type="project" value="UniProtKB-KW"/>
</dbReference>
<dbReference type="InterPro" id="IPR018357">
    <property type="entry name" value="Hexapep_transf_CS"/>
</dbReference>
<dbReference type="PANTHER" id="PTHR43300">
    <property type="entry name" value="ACETYLTRANSFERASE"/>
    <property type="match status" value="1"/>
</dbReference>
<dbReference type="eggNOG" id="COG1207">
    <property type="taxonomic scope" value="Bacteria"/>
</dbReference>
<dbReference type="AlphaFoldDB" id="A0A0A5I086"/>
<evidence type="ECO:0000256" key="2">
    <source>
        <dbReference type="ARBA" id="ARBA00022737"/>
    </source>
</evidence>
<reference evidence="3 4" key="1">
    <citation type="submission" date="2013-08" db="EMBL/GenBank/DDBJ databases">
        <authorList>
            <person name="Huang J."/>
            <person name="Wang G."/>
        </authorList>
    </citation>
    <scope>NUCLEOTIDE SEQUENCE [LARGE SCALE GENOMIC DNA]</scope>
    <source>
        <strain evidence="3 4">BH030004</strain>
    </source>
</reference>
<comment type="caution">
    <text evidence="3">The sequence shown here is derived from an EMBL/GenBank/DDBJ whole genome shotgun (WGS) entry which is preliminary data.</text>
</comment>
<keyword evidence="1 3" id="KW-0808">Transferase</keyword>
<dbReference type="InterPro" id="IPR001451">
    <property type="entry name" value="Hexapep"/>
</dbReference>
<accession>A0A0A5I086</accession>
<dbReference type="CDD" id="cd03358">
    <property type="entry name" value="LbH_WxcM_N_like"/>
    <property type="match status" value="1"/>
</dbReference>
<gene>
    <name evidence="3" type="ORF">N783_07170</name>
</gene>
<evidence type="ECO:0000256" key="1">
    <source>
        <dbReference type="ARBA" id="ARBA00022679"/>
    </source>
</evidence>
<dbReference type="InterPro" id="IPR050179">
    <property type="entry name" value="Trans_hexapeptide_repeat"/>
</dbReference>
<dbReference type="OrthoDB" id="9782926at2"/>
<dbReference type="STRING" id="1385511.GCA_000425225_01567"/>
<dbReference type="PROSITE" id="PS00101">
    <property type="entry name" value="HEXAPEP_TRANSFERASES"/>
    <property type="match status" value="1"/>
</dbReference>
<keyword evidence="2" id="KW-0677">Repeat</keyword>
<dbReference type="Proteomes" id="UP000030403">
    <property type="component" value="Unassembled WGS sequence"/>
</dbReference>
<keyword evidence="3" id="KW-0012">Acyltransferase</keyword>
<sequence>MENHPNSLKKGEFVVIEDEVDIGENVSIGHNTVILKGTVIGDNVNIGCNCVIGIQQGGNTRMRKSDEMGNKLIIKDNTYIGNIVSIYSGSIISKNVFVGDHASIRENVLVDSESVIGRGAIIELNTKIGKACTVQTLAYVTGDTTLEDHVFIGPCVSMSNDKYMGAEKYELKGPTIKENAKIGNNSSLLPNVVIGKDVIVGAGSVVTKNIQDGEKIAGVPANSMKK</sequence>
<proteinExistence type="predicted"/>
<dbReference type="Gene3D" id="2.160.10.10">
    <property type="entry name" value="Hexapeptide repeat proteins"/>
    <property type="match status" value="1"/>
</dbReference>
<dbReference type="InterPro" id="IPR011004">
    <property type="entry name" value="Trimer_LpxA-like_sf"/>
</dbReference>
<keyword evidence="4" id="KW-1185">Reference proteome</keyword>
<dbReference type="SUPFAM" id="SSF51161">
    <property type="entry name" value="Trimeric LpxA-like enzymes"/>
    <property type="match status" value="1"/>
</dbReference>
<evidence type="ECO:0000313" key="3">
    <source>
        <dbReference type="EMBL" id="KGX89267.1"/>
    </source>
</evidence>